<feature type="region of interest" description="Disordered" evidence="1">
    <location>
        <begin position="1"/>
        <end position="24"/>
    </location>
</feature>
<gene>
    <name evidence="2" type="ORF">RTCCBAU85039_4425</name>
    <name evidence="3" type="ORF">SAMN05216228_1013107</name>
</gene>
<evidence type="ECO:0000313" key="2">
    <source>
        <dbReference type="EMBL" id="SEI09332.1"/>
    </source>
</evidence>
<accession>A0A1H8MWR4</accession>
<sequence>MLPGQPDQTLAPLQEPGLAHRENAVRVTERPYRIGLDDIAQGVGIPMAEPNSDCIR</sequence>
<reference evidence="2" key="2">
    <citation type="submission" date="2016-10" db="EMBL/GenBank/DDBJ databases">
        <authorList>
            <person name="de Groot N.N."/>
        </authorList>
    </citation>
    <scope>NUCLEOTIDE SEQUENCE [LARGE SCALE GENOMIC DNA]</scope>
    <source>
        <strain evidence="2">CCBAU85039</strain>
    </source>
</reference>
<evidence type="ECO:0000256" key="1">
    <source>
        <dbReference type="SAM" id="MobiDB-lite"/>
    </source>
</evidence>
<evidence type="ECO:0000313" key="5">
    <source>
        <dbReference type="Proteomes" id="UP000198939"/>
    </source>
</evidence>
<dbReference type="EMBL" id="FOCV01000013">
    <property type="protein sequence ID" value="SEO21835.1"/>
    <property type="molecule type" value="Genomic_DNA"/>
</dbReference>
<dbReference type="Proteomes" id="UP000183063">
    <property type="component" value="Unassembled WGS sequence"/>
</dbReference>
<keyword evidence="5" id="KW-1185">Reference proteome</keyword>
<protein>
    <submittedName>
        <fullName evidence="2">Uncharacterized protein</fullName>
    </submittedName>
</protein>
<reference evidence="3 5" key="1">
    <citation type="submission" date="2016-10" db="EMBL/GenBank/DDBJ databases">
        <authorList>
            <person name="Varghese N."/>
            <person name="Submissions S."/>
        </authorList>
    </citation>
    <scope>NUCLEOTIDE SEQUENCE [LARGE SCALE GENOMIC DNA]</scope>
    <source>
        <strain evidence="3 5">CGMCC 1.7071</strain>
    </source>
</reference>
<evidence type="ECO:0000313" key="3">
    <source>
        <dbReference type="EMBL" id="SEO21835.1"/>
    </source>
</evidence>
<name>A0A1H8MWR4_9HYPH</name>
<reference evidence="4" key="3">
    <citation type="submission" date="2016-10" db="EMBL/GenBank/DDBJ databases">
        <authorList>
            <person name="Wibberg D."/>
        </authorList>
    </citation>
    <scope>NUCLEOTIDE SEQUENCE [LARGE SCALE GENOMIC DNA]</scope>
</reference>
<organism evidence="2 4">
    <name type="scientific">Rhizobium tibeticum</name>
    <dbReference type="NCBI Taxonomy" id="501024"/>
    <lineage>
        <taxon>Bacteria</taxon>
        <taxon>Pseudomonadati</taxon>
        <taxon>Pseudomonadota</taxon>
        <taxon>Alphaproteobacteria</taxon>
        <taxon>Hyphomicrobiales</taxon>
        <taxon>Rhizobiaceae</taxon>
        <taxon>Rhizobium/Agrobacterium group</taxon>
        <taxon>Rhizobium</taxon>
    </lineage>
</organism>
<dbReference type="EMBL" id="FNXB01000027">
    <property type="protein sequence ID" value="SEI09332.1"/>
    <property type="molecule type" value="Genomic_DNA"/>
</dbReference>
<dbReference type="Proteomes" id="UP000198939">
    <property type="component" value="Unassembled WGS sequence"/>
</dbReference>
<dbReference type="AlphaFoldDB" id="A0A1H8MWR4"/>
<evidence type="ECO:0000313" key="4">
    <source>
        <dbReference type="Proteomes" id="UP000183063"/>
    </source>
</evidence>
<proteinExistence type="predicted"/>